<evidence type="ECO:0000256" key="9">
    <source>
        <dbReference type="ARBA" id="ARBA00023201"/>
    </source>
</evidence>
<protein>
    <recommendedName>
        <fullName evidence="11">Cation/H+ exchanger transmembrane domain-containing protein</fullName>
    </recommendedName>
</protein>
<reference evidence="12 13" key="1">
    <citation type="submission" date="2017-05" db="EMBL/GenBank/DDBJ databases">
        <title>Vagococcus spp. assemblies.</title>
        <authorList>
            <person name="Gulvik C.A."/>
        </authorList>
    </citation>
    <scope>NUCLEOTIDE SEQUENCE [LARGE SCALE GENOMIC DNA]</scope>
    <source>
        <strain evidence="12 13">CCUG 51432</strain>
    </source>
</reference>
<dbReference type="GO" id="GO:0005886">
    <property type="term" value="C:plasma membrane"/>
    <property type="evidence" value="ECO:0007669"/>
    <property type="project" value="UniProtKB-SubCell"/>
</dbReference>
<evidence type="ECO:0000313" key="13">
    <source>
        <dbReference type="Proteomes" id="UP000287605"/>
    </source>
</evidence>
<dbReference type="GO" id="GO:0015385">
    <property type="term" value="F:sodium:proton antiporter activity"/>
    <property type="evidence" value="ECO:0007669"/>
    <property type="project" value="InterPro"/>
</dbReference>
<evidence type="ECO:0000256" key="1">
    <source>
        <dbReference type="ARBA" id="ARBA00004651"/>
    </source>
</evidence>
<keyword evidence="4 10" id="KW-0812">Transmembrane</keyword>
<evidence type="ECO:0000256" key="6">
    <source>
        <dbReference type="ARBA" id="ARBA00023053"/>
    </source>
</evidence>
<feature type="domain" description="Cation/H+ exchanger transmembrane" evidence="11">
    <location>
        <begin position="14"/>
        <end position="407"/>
    </location>
</feature>
<feature type="transmembrane region" description="Helical" evidence="10">
    <location>
        <begin position="182"/>
        <end position="203"/>
    </location>
</feature>
<evidence type="ECO:0000256" key="3">
    <source>
        <dbReference type="ARBA" id="ARBA00022475"/>
    </source>
</evidence>
<evidence type="ECO:0000259" key="11">
    <source>
        <dbReference type="Pfam" id="PF00999"/>
    </source>
</evidence>
<dbReference type="RefSeq" id="WP_126807256.1">
    <property type="nucleotide sequence ID" value="NZ_NGKA01000003.1"/>
</dbReference>
<dbReference type="PANTHER" id="PTHR10110">
    <property type="entry name" value="SODIUM/HYDROGEN EXCHANGER"/>
    <property type="match status" value="1"/>
</dbReference>
<feature type="transmembrane region" description="Helical" evidence="10">
    <location>
        <begin position="48"/>
        <end position="67"/>
    </location>
</feature>
<evidence type="ECO:0000256" key="2">
    <source>
        <dbReference type="ARBA" id="ARBA00022448"/>
    </source>
</evidence>
<accession>A0A430B269</accession>
<evidence type="ECO:0000256" key="4">
    <source>
        <dbReference type="ARBA" id="ARBA00022692"/>
    </source>
</evidence>
<organism evidence="12 13">
    <name type="scientific">Vagococcus elongatus</name>
    <dbReference type="NCBI Taxonomy" id="180344"/>
    <lineage>
        <taxon>Bacteria</taxon>
        <taxon>Bacillati</taxon>
        <taxon>Bacillota</taxon>
        <taxon>Bacilli</taxon>
        <taxon>Lactobacillales</taxon>
        <taxon>Enterococcaceae</taxon>
        <taxon>Vagococcus</taxon>
    </lineage>
</organism>
<keyword evidence="8 10" id="KW-0472">Membrane</keyword>
<feature type="transmembrane region" description="Helical" evidence="10">
    <location>
        <begin position="215"/>
        <end position="233"/>
    </location>
</feature>
<name>A0A430B269_9ENTE</name>
<feature type="transmembrane region" description="Helical" evidence="10">
    <location>
        <begin position="108"/>
        <end position="129"/>
    </location>
</feature>
<dbReference type="OrthoDB" id="9809206at2"/>
<keyword evidence="2" id="KW-0813">Transport</keyword>
<dbReference type="InterPro" id="IPR018422">
    <property type="entry name" value="Cation/H_exchanger_CPA1"/>
</dbReference>
<feature type="transmembrane region" description="Helical" evidence="10">
    <location>
        <begin position="307"/>
        <end position="329"/>
    </location>
</feature>
<keyword evidence="9" id="KW-0739">Sodium transport</keyword>
<evidence type="ECO:0000256" key="5">
    <source>
        <dbReference type="ARBA" id="ARBA00022989"/>
    </source>
</evidence>
<proteinExistence type="predicted"/>
<comment type="subcellular location">
    <subcellularLocation>
        <location evidence="1">Cell membrane</location>
        <topology evidence="1">Multi-pass membrane protein</topology>
    </subcellularLocation>
</comment>
<feature type="transmembrane region" description="Helical" evidence="10">
    <location>
        <begin position="386"/>
        <end position="409"/>
    </location>
</feature>
<dbReference type="GO" id="GO:0051453">
    <property type="term" value="P:regulation of intracellular pH"/>
    <property type="evidence" value="ECO:0007669"/>
    <property type="project" value="TreeGrafter"/>
</dbReference>
<dbReference type="EMBL" id="NGKA01000003">
    <property type="protein sequence ID" value="RSU14322.1"/>
    <property type="molecule type" value="Genomic_DNA"/>
</dbReference>
<gene>
    <name evidence="12" type="ORF">CBF29_03200</name>
</gene>
<keyword evidence="5 10" id="KW-1133">Transmembrane helix</keyword>
<evidence type="ECO:0000256" key="10">
    <source>
        <dbReference type="SAM" id="Phobius"/>
    </source>
</evidence>
<keyword evidence="6" id="KW-0915">Sodium</keyword>
<comment type="caution">
    <text evidence="12">The sequence shown here is derived from an EMBL/GenBank/DDBJ whole genome shotgun (WGS) entry which is preliminary data.</text>
</comment>
<feature type="transmembrane region" description="Helical" evidence="10">
    <location>
        <begin position="349"/>
        <end position="374"/>
    </location>
</feature>
<dbReference type="GO" id="GO:0098719">
    <property type="term" value="P:sodium ion import across plasma membrane"/>
    <property type="evidence" value="ECO:0007669"/>
    <property type="project" value="TreeGrafter"/>
</dbReference>
<evidence type="ECO:0000313" key="12">
    <source>
        <dbReference type="EMBL" id="RSU14322.1"/>
    </source>
</evidence>
<dbReference type="PANTHER" id="PTHR10110:SF86">
    <property type="entry name" value="SODIUM_HYDROGEN EXCHANGER 7"/>
    <property type="match status" value="1"/>
</dbReference>
<keyword evidence="3" id="KW-1003">Cell membrane</keyword>
<dbReference type="AlphaFoldDB" id="A0A430B269"/>
<evidence type="ECO:0000256" key="8">
    <source>
        <dbReference type="ARBA" id="ARBA00023136"/>
    </source>
</evidence>
<keyword evidence="13" id="KW-1185">Reference proteome</keyword>
<keyword evidence="7" id="KW-0406">Ion transport</keyword>
<feature type="transmembrane region" description="Helical" evidence="10">
    <location>
        <begin position="273"/>
        <end position="295"/>
    </location>
</feature>
<feature type="transmembrane region" description="Helical" evidence="10">
    <location>
        <begin position="79"/>
        <end position="102"/>
    </location>
</feature>
<dbReference type="Proteomes" id="UP000287605">
    <property type="component" value="Unassembled WGS sequence"/>
</dbReference>
<evidence type="ECO:0000256" key="7">
    <source>
        <dbReference type="ARBA" id="ARBA00023065"/>
    </source>
</evidence>
<sequence>MTLLAQIFLFIVLVMLSNLLNHYINAVPLALIQIALGLLTALLFDFELLIPSDLFLLFFVAPLLFHAGRRFPVKQIKILTWPTIAFSTLLVFVTAFFGGAAIQAFIPALPLAGGIALMSILAPIDHIMVDENIKLVPLPQKILRLVEGEALVNEVSGLTAFKFAILAITTGHFSMREASANFFYSLVAGFIIGYFLINVINIFESWVIEEGINDTIFMTLIQLVTPFFIYYVAEHLLHASGGIAVVTAGVLSQNTPLKIGNLIPDLLITREHVWHLAVYLLTGVIFIILGMEFVIAFQHVSSPTASFLVTVAFCIILAYLILSLIRFLWTWGYIKLEQRKPYTYDQPWLTALTATLIGSRGAINMASVLSIPLLVDTGQPFPHRDFIIIVSAGVIGLSIIVPPLFVPFLSKRLAGSNTTWVTASHQRGLSLETLEEYEARKMIVSRAIDYLEKVNEKEDQLAILDLLTEYQILSRKIDREIMLLQTENSNGFEDEEEEAVNFALNSEVRYLNQLLIEKEIDQTLYRFFKSNIVRKKQQFKTKKMTFITRLKQMIILQFKLDQLAKLFIKKQSDFINEEKIYQVELDCSLKAIEDIEKEIRAQKDKKNHYVVTLDYLIKEYQNNIERIYLYGADKMEDYLFELYELHVQTLTAERAFIQQLYEEGRISRTLAAKLRQFVNYSEISMMAIIHSDESF</sequence>
<dbReference type="InterPro" id="IPR006153">
    <property type="entry name" value="Cation/H_exchanger_TM"/>
</dbReference>
<dbReference type="GO" id="GO:0015386">
    <property type="term" value="F:potassium:proton antiporter activity"/>
    <property type="evidence" value="ECO:0007669"/>
    <property type="project" value="TreeGrafter"/>
</dbReference>
<dbReference type="Pfam" id="PF00999">
    <property type="entry name" value="Na_H_Exchanger"/>
    <property type="match status" value="1"/>
</dbReference>